<feature type="region of interest" description="Disordered" evidence="1">
    <location>
        <begin position="144"/>
        <end position="166"/>
    </location>
</feature>
<organism evidence="4 5">
    <name type="scientific">Hydra vulgaris</name>
    <name type="common">Hydra</name>
    <name type="synonym">Hydra attenuata</name>
    <dbReference type="NCBI Taxonomy" id="6087"/>
    <lineage>
        <taxon>Eukaryota</taxon>
        <taxon>Metazoa</taxon>
        <taxon>Cnidaria</taxon>
        <taxon>Hydrozoa</taxon>
        <taxon>Hydroidolina</taxon>
        <taxon>Anthoathecata</taxon>
        <taxon>Aplanulata</taxon>
        <taxon>Hydridae</taxon>
        <taxon>Hydra</taxon>
    </lineage>
</organism>
<keyword evidence="4" id="KW-1185">Reference proteome</keyword>
<gene>
    <name evidence="5" type="primary">LOC136084563</name>
</gene>
<dbReference type="GeneID" id="136084563"/>
<keyword evidence="2" id="KW-0732">Signal</keyword>
<evidence type="ECO:0000256" key="1">
    <source>
        <dbReference type="SAM" id="MobiDB-lite"/>
    </source>
</evidence>
<evidence type="ECO:0000256" key="2">
    <source>
        <dbReference type="SAM" id="SignalP"/>
    </source>
</evidence>
<dbReference type="PANTHER" id="PTHR34153:SF2">
    <property type="entry name" value="SI:CH211-262H13.3-RELATED"/>
    <property type="match status" value="1"/>
</dbReference>
<feature type="chain" id="PRO_5045316664" evidence="2">
    <location>
        <begin position="17"/>
        <end position="345"/>
    </location>
</feature>
<feature type="signal peptide" evidence="2">
    <location>
        <begin position="1"/>
        <end position="16"/>
    </location>
</feature>
<dbReference type="Proteomes" id="UP001652625">
    <property type="component" value="Chromosome 09"/>
</dbReference>
<dbReference type="RefSeq" id="XP_065660802.1">
    <property type="nucleotide sequence ID" value="XM_065804730.1"/>
</dbReference>
<sequence>MVLFAIVEFVATLTIAIIPTKWFASKEEDVCFWPPAGANIKHLVLKEVTPTESWSKFSIRCLGKATNYERAREKLQKAETTSDIQTTDTELQKERRPKLNKRVLPSDSESECDDIVVPPPPKSFIPCYPLSTSSSLVSSHSLVSSQSPSNFNLPRPSETLYTTRPSNLLNDSTGQLNRIKNLLGRVLRQLEEVKETQRVQMTMFRSQQPVQNVAILPEGAIFPLLTEEDFTLMERKLDDINFLNSVVNFIADIGGNTLEEATKRMMAFVMSNNLAMKFNVFGRGGKRGFGSTRLFDTVYKAIKGNQKTAEVNKKDFEKAVGKWLLGSRDRDGNRANRVRASAIAE</sequence>
<dbReference type="Pfam" id="PF16064">
    <property type="entry name" value="DUF4806"/>
    <property type="match status" value="1"/>
</dbReference>
<name>A0ABM4CGG2_HYDVU</name>
<reference evidence="5" key="1">
    <citation type="submission" date="2025-08" db="UniProtKB">
        <authorList>
            <consortium name="RefSeq"/>
        </authorList>
    </citation>
    <scope>IDENTIFICATION</scope>
</reference>
<evidence type="ECO:0000313" key="5">
    <source>
        <dbReference type="RefSeq" id="XP_065660802.1"/>
    </source>
</evidence>
<evidence type="ECO:0000259" key="3">
    <source>
        <dbReference type="Pfam" id="PF16064"/>
    </source>
</evidence>
<feature type="domain" description="DUF4806" evidence="3">
    <location>
        <begin position="219"/>
        <end position="298"/>
    </location>
</feature>
<feature type="compositionally biased region" description="Polar residues" evidence="1">
    <location>
        <begin position="78"/>
        <end position="89"/>
    </location>
</feature>
<accession>A0ABM4CGG2</accession>
<evidence type="ECO:0000313" key="4">
    <source>
        <dbReference type="Proteomes" id="UP001652625"/>
    </source>
</evidence>
<dbReference type="PANTHER" id="PTHR34153">
    <property type="entry name" value="SI:CH211-262H13.3-RELATED-RELATED"/>
    <property type="match status" value="1"/>
</dbReference>
<dbReference type="InterPro" id="IPR032071">
    <property type="entry name" value="DUF4806"/>
</dbReference>
<protein>
    <submittedName>
        <fullName evidence="5">Uncharacterized protein LOC136084563</fullName>
    </submittedName>
</protein>
<proteinExistence type="predicted"/>
<feature type="region of interest" description="Disordered" evidence="1">
    <location>
        <begin position="73"/>
        <end position="112"/>
    </location>
</feature>